<evidence type="ECO:0000313" key="2">
    <source>
        <dbReference type="Proteomes" id="UP001597299"/>
    </source>
</evidence>
<keyword evidence="2" id="KW-1185">Reference proteome</keyword>
<comment type="caution">
    <text evidence="1">The sequence shown here is derived from an EMBL/GenBank/DDBJ whole genome shotgun (WGS) entry which is preliminary data.</text>
</comment>
<protein>
    <submittedName>
        <fullName evidence="1">Uncharacterized protein</fullName>
    </submittedName>
</protein>
<proteinExistence type="predicted"/>
<dbReference type="Proteomes" id="UP001597299">
    <property type="component" value="Unassembled WGS sequence"/>
</dbReference>
<evidence type="ECO:0000313" key="1">
    <source>
        <dbReference type="EMBL" id="MFD2138835.1"/>
    </source>
</evidence>
<dbReference type="EMBL" id="JBHUHD010000001">
    <property type="protein sequence ID" value="MFD2138835.1"/>
    <property type="molecule type" value="Genomic_DNA"/>
</dbReference>
<organism evidence="1 2">
    <name type="scientific">Ancylobacter oerskovii</name>
    <dbReference type="NCBI Taxonomy" id="459519"/>
    <lineage>
        <taxon>Bacteria</taxon>
        <taxon>Pseudomonadati</taxon>
        <taxon>Pseudomonadota</taxon>
        <taxon>Alphaproteobacteria</taxon>
        <taxon>Hyphomicrobiales</taxon>
        <taxon>Xanthobacteraceae</taxon>
        <taxon>Ancylobacter</taxon>
    </lineage>
</organism>
<reference evidence="2" key="1">
    <citation type="journal article" date="2019" name="Int. J. Syst. Evol. Microbiol.">
        <title>The Global Catalogue of Microorganisms (GCM) 10K type strain sequencing project: providing services to taxonomists for standard genome sequencing and annotation.</title>
        <authorList>
            <consortium name="The Broad Institute Genomics Platform"/>
            <consortium name="The Broad Institute Genome Sequencing Center for Infectious Disease"/>
            <person name="Wu L."/>
            <person name="Ma J."/>
        </authorList>
    </citation>
    <scope>NUCLEOTIDE SEQUENCE [LARGE SCALE GENOMIC DNA]</scope>
    <source>
        <strain evidence="2">CCM 7435</strain>
    </source>
</reference>
<name>A0ABW4YR74_9HYPH</name>
<accession>A0ABW4YR74</accession>
<gene>
    <name evidence="1" type="ORF">ACFSNC_00335</name>
</gene>
<sequence length="55" mass="6200">MMGSFEPLALLLAALGVAFLLLAAVVNELARRQRHRDRGFRVRRVPWGGLPHARH</sequence>
<dbReference type="RefSeq" id="WP_378295552.1">
    <property type="nucleotide sequence ID" value="NZ_JBHUHD010000001.1"/>
</dbReference>